<dbReference type="SUPFAM" id="SSF69593">
    <property type="entry name" value="Glycerol-3-phosphate (1)-acyltransferase"/>
    <property type="match status" value="1"/>
</dbReference>
<gene>
    <name evidence="5" type="ordered locus">Turpa_1085</name>
</gene>
<dbReference type="CDD" id="cd07989">
    <property type="entry name" value="LPLAT_AGPAT-like"/>
    <property type="match status" value="1"/>
</dbReference>
<keyword evidence="2" id="KW-0808">Transferase</keyword>
<sequence>MEKLPWEDQFMQSVAAIAAGGETEERAKQLLQDYIRLARTTAMPEALDFEHHPELAATASPYLGRDEEIHDLMLAIVTPILSRFKVTGLENFEKVIPSLTTCGVTLVANHLSLFDAAVVYALLHREPHLKQYAEKIFFIAGRLVFTSDYSRVAGRMFHSMLVASPRDMAENEPIKRELARLNIRSFKEGKERQRQGHILVLYPEGTRSRDGKMGQFHGALYNYLEGTVVLPIAITGADKILHSHSFTFELTDGSMTLGEPIFVAPADAAPRDILNLDADTLPKETRKQDAMDTIGRKVAAMLPEQMRGVYASAP</sequence>
<dbReference type="Proteomes" id="UP000006048">
    <property type="component" value="Chromosome"/>
</dbReference>
<evidence type="ECO:0000313" key="5">
    <source>
        <dbReference type="EMBL" id="AFM11734.1"/>
    </source>
</evidence>
<evidence type="ECO:0000256" key="2">
    <source>
        <dbReference type="ARBA" id="ARBA00022679"/>
    </source>
</evidence>
<dbReference type="OrthoDB" id="9803035at2"/>
<dbReference type="AlphaFoldDB" id="I4B377"/>
<reference evidence="5 6" key="1">
    <citation type="submission" date="2012-06" db="EMBL/GenBank/DDBJ databases">
        <title>The complete chromosome of genome of Turneriella parva DSM 21527.</title>
        <authorList>
            <consortium name="US DOE Joint Genome Institute (JGI-PGF)"/>
            <person name="Lucas S."/>
            <person name="Han J."/>
            <person name="Lapidus A."/>
            <person name="Bruce D."/>
            <person name="Goodwin L."/>
            <person name="Pitluck S."/>
            <person name="Peters L."/>
            <person name="Kyrpides N."/>
            <person name="Mavromatis K."/>
            <person name="Ivanova N."/>
            <person name="Mikhailova N."/>
            <person name="Chertkov O."/>
            <person name="Detter J.C."/>
            <person name="Tapia R."/>
            <person name="Han C."/>
            <person name="Land M."/>
            <person name="Hauser L."/>
            <person name="Markowitz V."/>
            <person name="Cheng J.-F."/>
            <person name="Hugenholtz P."/>
            <person name="Woyke T."/>
            <person name="Wu D."/>
            <person name="Gronow S."/>
            <person name="Wellnitz S."/>
            <person name="Brambilla E."/>
            <person name="Klenk H.-P."/>
            <person name="Eisen J.A."/>
        </authorList>
    </citation>
    <scope>NUCLEOTIDE SEQUENCE [LARGE SCALE GENOMIC DNA]</scope>
    <source>
        <strain evidence="6">ATCC BAA-1111 / DSM 21527 / NCTC 11395 / H</strain>
    </source>
</reference>
<protein>
    <submittedName>
        <fullName evidence="5">Phospholipid/glycerol acyltransferase</fullName>
    </submittedName>
</protein>
<name>I4B377_TURPD</name>
<feature type="domain" description="Phospholipid/glycerol acyltransferase" evidence="4">
    <location>
        <begin position="104"/>
        <end position="237"/>
    </location>
</feature>
<organism evidence="5 6">
    <name type="scientific">Turneriella parva (strain ATCC BAA-1111 / DSM 21527 / NCTC 11395 / H)</name>
    <name type="common">Leptospira parva</name>
    <dbReference type="NCBI Taxonomy" id="869212"/>
    <lineage>
        <taxon>Bacteria</taxon>
        <taxon>Pseudomonadati</taxon>
        <taxon>Spirochaetota</taxon>
        <taxon>Spirochaetia</taxon>
        <taxon>Leptospirales</taxon>
        <taxon>Leptospiraceae</taxon>
        <taxon>Turneriella</taxon>
    </lineage>
</organism>
<dbReference type="PANTHER" id="PTHR10434">
    <property type="entry name" value="1-ACYL-SN-GLYCEROL-3-PHOSPHATE ACYLTRANSFERASE"/>
    <property type="match status" value="1"/>
</dbReference>
<dbReference type="EMBL" id="CP002959">
    <property type="protein sequence ID" value="AFM11734.1"/>
    <property type="molecule type" value="Genomic_DNA"/>
</dbReference>
<accession>I4B377</accession>
<proteinExistence type="predicted"/>
<evidence type="ECO:0000256" key="3">
    <source>
        <dbReference type="ARBA" id="ARBA00023315"/>
    </source>
</evidence>
<evidence type="ECO:0000313" key="6">
    <source>
        <dbReference type="Proteomes" id="UP000006048"/>
    </source>
</evidence>
<keyword evidence="6" id="KW-1185">Reference proteome</keyword>
<dbReference type="PATRIC" id="fig|869212.3.peg.1066"/>
<dbReference type="Gene3D" id="3.40.1130.10">
    <property type="entry name" value="Glycerol-3-phosphate (1)-acyltransferase"/>
    <property type="match status" value="1"/>
</dbReference>
<dbReference type="GO" id="GO:0006654">
    <property type="term" value="P:phosphatidic acid biosynthetic process"/>
    <property type="evidence" value="ECO:0007669"/>
    <property type="project" value="TreeGrafter"/>
</dbReference>
<dbReference type="PANTHER" id="PTHR10434:SF11">
    <property type="entry name" value="1-ACYL-SN-GLYCEROL-3-PHOSPHATE ACYLTRANSFERASE"/>
    <property type="match status" value="1"/>
</dbReference>
<dbReference type="KEGG" id="tpx:Turpa_1085"/>
<dbReference type="STRING" id="869212.Turpa_1085"/>
<evidence type="ECO:0000259" key="4">
    <source>
        <dbReference type="SMART" id="SM00563"/>
    </source>
</evidence>
<dbReference type="InterPro" id="IPR002123">
    <property type="entry name" value="Plipid/glycerol_acylTrfase"/>
</dbReference>
<keyword evidence="3 5" id="KW-0012">Acyltransferase</keyword>
<comment type="pathway">
    <text evidence="1">Lipid metabolism.</text>
</comment>
<dbReference type="SMART" id="SM00563">
    <property type="entry name" value="PlsC"/>
    <property type="match status" value="1"/>
</dbReference>
<dbReference type="Pfam" id="PF01553">
    <property type="entry name" value="Acyltransferase"/>
    <property type="match status" value="1"/>
</dbReference>
<dbReference type="GO" id="GO:0003841">
    <property type="term" value="F:1-acylglycerol-3-phosphate O-acyltransferase activity"/>
    <property type="evidence" value="ECO:0007669"/>
    <property type="project" value="TreeGrafter"/>
</dbReference>
<dbReference type="HOGENOM" id="CLU_885500_0_0_12"/>
<evidence type="ECO:0000256" key="1">
    <source>
        <dbReference type="ARBA" id="ARBA00005189"/>
    </source>
</evidence>
<dbReference type="RefSeq" id="WP_014802251.1">
    <property type="nucleotide sequence ID" value="NC_018020.1"/>
</dbReference>